<dbReference type="PANTHER" id="PTHR46832">
    <property type="entry name" value="5'-METHYLTHIOADENOSINE/S-ADENOSYLHOMOCYSTEINE NUCLEOSIDASE"/>
    <property type="match status" value="1"/>
</dbReference>
<dbReference type="GO" id="GO:0009116">
    <property type="term" value="P:nucleoside metabolic process"/>
    <property type="evidence" value="ECO:0007669"/>
    <property type="project" value="InterPro"/>
</dbReference>
<dbReference type="InterPro" id="IPR035994">
    <property type="entry name" value="Nucleoside_phosphorylase_sf"/>
</dbReference>
<sequence>MNFQSEKALGLSAAMPIEITPVLDLFSETEVYSPGKFRIYKSLYKSMPIIIVETEQGKDRTARAVEYIHENFHIRRLVGFGLAGAVAPDLRTGDVVAPDRVSRADRPEDFIALDPIEGIEQWSGKLIVGGLAVEVDRPFYTNDKQAIAKTGALMVDMESYATVSTAKKHDIPVSIVRAILDESAYDLESIVKNKKRGPDYANFKGMAKAATRKNADCLVYALAKILENLPAP</sequence>
<dbReference type="GO" id="GO:0008782">
    <property type="term" value="F:adenosylhomocysteine nucleosidase activity"/>
    <property type="evidence" value="ECO:0007669"/>
    <property type="project" value="TreeGrafter"/>
</dbReference>
<reference evidence="2" key="1">
    <citation type="submission" date="2018-06" db="EMBL/GenBank/DDBJ databases">
        <authorList>
            <person name="Zhirakovskaya E."/>
        </authorList>
    </citation>
    <scope>NUCLEOTIDE SEQUENCE</scope>
</reference>
<evidence type="ECO:0000259" key="1">
    <source>
        <dbReference type="Pfam" id="PF01048"/>
    </source>
</evidence>
<dbReference type="AlphaFoldDB" id="A0A3B1CQT8"/>
<dbReference type="GO" id="GO:0008930">
    <property type="term" value="F:methylthioadenosine nucleosidase activity"/>
    <property type="evidence" value="ECO:0007669"/>
    <property type="project" value="TreeGrafter"/>
</dbReference>
<dbReference type="InterPro" id="IPR000845">
    <property type="entry name" value="Nucleoside_phosphorylase_d"/>
</dbReference>
<dbReference type="GO" id="GO:0005829">
    <property type="term" value="C:cytosol"/>
    <property type="evidence" value="ECO:0007669"/>
    <property type="project" value="TreeGrafter"/>
</dbReference>
<dbReference type="Gene3D" id="3.40.50.1580">
    <property type="entry name" value="Nucleoside phosphorylase domain"/>
    <property type="match status" value="1"/>
</dbReference>
<dbReference type="GO" id="GO:0019284">
    <property type="term" value="P:L-methionine salvage from S-adenosylmethionine"/>
    <property type="evidence" value="ECO:0007669"/>
    <property type="project" value="TreeGrafter"/>
</dbReference>
<feature type="domain" description="Nucleoside phosphorylase" evidence="1">
    <location>
        <begin position="10"/>
        <end position="215"/>
    </location>
</feature>
<organism evidence="2">
    <name type="scientific">hydrothermal vent metagenome</name>
    <dbReference type="NCBI Taxonomy" id="652676"/>
    <lineage>
        <taxon>unclassified sequences</taxon>
        <taxon>metagenomes</taxon>
        <taxon>ecological metagenomes</taxon>
    </lineage>
</organism>
<dbReference type="EMBL" id="UOGB01000317">
    <property type="protein sequence ID" value="VAX25050.1"/>
    <property type="molecule type" value="Genomic_DNA"/>
</dbReference>
<gene>
    <name evidence="2" type="ORF">MNBD_NITROSPINAE03-1660</name>
</gene>
<evidence type="ECO:0000313" key="2">
    <source>
        <dbReference type="EMBL" id="VAX25050.1"/>
    </source>
</evidence>
<dbReference type="Pfam" id="PF01048">
    <property type="entry name" value="PNP_UDP_1"/>
    <property type="match status" value="1"/>
</dbReference>
<proteinExistence type="predicted"/>
<dbReference type="PANTHER" id="PTHR46832:SF1">
    <property type="entry name" value="5'-METHYLTHIOADENOSINE_S-ADENOSYLHOMOCYSTEINE NUCLEOSIDASE"/>
    <property type="match status" value="1"/>
</dbReference>
<name>A0A3B1CQT8_9ZZZZ</name>
<protein>
    <recommendedName>
        <fullName evidence="1">Nucleoside phosphorylase domain-containing protein</fullName>
    </recommendedName>
</protein>
<accession>A0A3B1CQT8</accession>
<dbReference type="SUPFAM" id="SSF53167">
    <property type="entry name" value="Purine and uridine phosphorylases"/>
    <property type="match status" value="1"/>
</dbReference>